<keyword evidence="3" id="KW-1185">Reference proteome</keyword>
<dbReference type="GO" id="GO:0016747">
    <property type="term" value="F:acyltransferase activity, transferring groups other than amino-acyl groups"/>
    <property type="evidence" value="ECO:0007669"/>
    <property type="project" value="InterPro"/>
</dbReference>
<dbReference type="InterPro" id="IPR016181">
    <property type="entry name" value="Acyl_CoA_acyltransferase"/>
</dbReference>
<name>A0A4P2VM81_FLUSA</name>
<dbReference type="PROSITE" id="PS51186">
    <property type="entry name" value="GNAT"/>
    <property type="match status" value="1"/>
</dbReference>
<accession>A0A4P2VM81</accession>
<dbReference type="SUPFAM" id="SSF55729">
    <property type="entry name" value="Acyl-CoA N-acyltransferases (Nat)"/>
    <property type="match status" value="1"/>
</dbReference>
<proteinExistence type="predicted"/>
<dbReference type="Pfam" id="PF13527">
    <property type="entry name" value="Acetyltransf_9"/>
    <property type="match status" value="1"/>
</dbReference>
<dbReference type="Gene3D" id="3.40.630.30">
    <property type="match status" value="1"/>
</dbReference>
<dbReference type="InterPro" id="IPR000182">
    <property type="entry name" value="GNAT_dom"/>
</dbReference>
<dbReference type="KEGG" id="sbf:JCM31447_29470"/>
<protein>
    <recommendedName>
        <fullName evidence="1">N-acetyltransferase domain-containing protein</fullName>
    </recommendedName>
</protein>
<dbReference type="OrthoDB" id="5291446at2"/>
<feature type="domain" description="N-acetyltransferase" evidence="1">
    <location>
        <begin position="9"/>
        <end position="157"/>
    </location>
</feature>
<dbReference type="AlphaFoldDB" id="A0A4P2VM81"/>
<dbReference type="EMBL" id="AP019368">
    <property type="protein sequence ID" value="BBH54476.1"/>
    <property type="molecule type" value="Genomic_DNA"/>
</dbReference>
<sequence length="331" mass="38759">MHNSDVFPEIVREKNISFRELEYLTNICFESNDYLNNFPQVFNQENKENLFLYKINGQAVAFCSIHPIHFQLPNRMLNSYCIGSVCTHPNFRKKGFAKKILMEVEAKAKENLADFLFLFSDYKSLYTNLNYVPAGKTYLAQVNSRISTSIYLNKLRKFKTEYNKALQTIEERKLDFLSINNLVEIDEKKKYNIWQFIVRNAPKSESILSYLEFTDIIKIRKMQLYLLSYDQTICAIAFINKGDDFQNVIHSIYFNNFSYALALLQEVIVKNTEEELIFFPGSHSSEFFSLFDFQSIPSLFLKSLDEKKIATQKLQELCEKNDIFIGSLQGT</sequence>
<evidence type="ECO:0000313" key="2">
    <source>
        <dbReference type="EMBL" id="BBH54476.1"/>
    </source>
</evidence>
<dbReference type="Proteomes" id="UP000291236">
    <property type="component" value="Chromosome"/>
</dbReference>
<evidence type="ECO:0000259" key="1">
    <source>
        <dbReference type="PROSITE" id="PS51186"/>
    </source>
</evidence>
<organism evidence="2 3">
    <name type="scientific">Fluviispira sanaruensis</name>
    <dbReference type="NCBI Taxonomy" id="2493639"/>
    <lineage>
        <taxon>Bacteria</taxon>
        <taxon>Pseudomonadati</taxon>
        <taxon>Bdellovibrionota</taxon>
        <taxon>Oligoflexia</taxon>
        <taxon>Silvanigrellales</taxon>
        <taxon>Silvanigrellaceae</taxon>
        <taxon>Fluviispira</taxon>
    </lineage>
</organism>
<gene>
    <name evidence="2" type="ORF">JCM31447_29470</name>
</gene>
<dbReference type="RefSeq" id="WP_130612287.1">
    <property type="nucleotide sequence ID" value="NZ_AP019368.1"/>
</dbReference>
<evidence type="ECO:0000313" key="3">
    <source>
        <dbReference type="Proteomes" id="UP000291236"/>
    </source>
</evidence>
<reference evidence="2 3" key="1">
    <citation type="submission" date="2018-12" db="EMBL/GenBank/DDBJ databases">
        <title>Rubrispira sanarue gen. nov., sp., nov., a member of the order Silvanigrellales, isolated from a brackish lake in Hamamatsu Japan.</title>
        <authorList>
            <person name="Maejima Y."/>
            <person name="Iino T."/>
            <person name="Muraguchi Y."/>
            <person name="Fukuda K."/>
            <person name="Nojiri H."/>
            <person name="Ohkuma M."/>
            <person name="Moriuchi R."/>
            <person name="Dohra H."/>
            <person name="Kimbara K."/>
            <person name="Shintani M."/>
        </authorList>
    </citation>
    <scope>NUCLEOTIDE SEQUENCE [LARGE SCALE GENOMIC DNA]</scope>
    <source>
        <strain evidence="2 3">RF1110005</strain>
    </source>
</reference>
<dbReference type="CDD" id="cd04301">
    <property type="entry name" value="NAT_SF"/>
    <property type="match status" value="1"/>
</dbReference>